<evidence type="ECO:0000313" key="3">
    <source>
        <dbReference type="Proteomes" id="UP000225706"/>
    </source>
</evidence>
<dbReference type="AlphaFoldDB" id="A0A2B4SL03"/>
<feature type="compositionally biased region" description="Polar residues" evidence="1">
    <location>
        <begin position="326"/>
        <end position="335"/>
    </location>
</feature>
<accession>A0A2B4SL03</accession>
<feature type="compositionally biased region" description="Basic and acidic residues" evidence="1">
    <location>
        <begin position="266"/>
        <end position="283"/>
    </location>
</feature>
<sequence>MAEGRQGSGDIILSVGKIRKLAHGNVFMTNGSGCIVTYPQILREISSDQSQTAISDEHGDYQTFVATTSQVVSKADLTCDVPWTAEFLPKNRLNLGNEKFSLECSSFFEMPIPGQKLSLILFPIEKLHKQKKLSQFQSNDLQPNRAQLCYQEESKVVVKVSANTKHELLCHVLVEDPPTKKFNLNSYVLSLDDFGLFFLHPYGNKAKIKTLEDFQMTEKPMGSVIIKEDGRVVGFLAFGDRDQILPLFFPRYLQDYSALYQAGLTEESRPKEKNTIREGDHNRNKNGGNLMLPFDQSIRDKNPDLYLEENGQIRGNEREPLEMSYPSHTSGSLNRMRQRSHSEQPEMTPRTQTKLYQSQSLTEVIPLKEDTKVSMLDSKISLKGTICQSLDTSIKGVKNWKYLAELNKVPTDLSPEYRSKSEVMFEVVASQSPHLSIKEVKSYLSDLKIMEVWKYLENLGDNIKIGEFLETQPPIILSKVFLKLDHLPTEQWHTLGLILGVGRDNLLHIVTSCANQNQNPAQDLIEIIFRSNPTMLMGTFKKHLSDIEREDVNTKLEDMSDSLTIKDLCEDLDKMQVVTSMLNDTTNKVRKNYKNLANVCGVPSELSQSLQPPCGESPTAMVLEEIVRQRPNFTLYQLFINFRDMKRVDVIEGISFYFVEEDFRNMKRELKIGDE</sequence>
<keyword evidence="3" id="KW-1185">Reference proteome</keyword>
<protein>
    <recommendedName>
        <fullName evidence="4">Death domain-containing protein</fullName>
    </recommendedName>
</protein>
<dbReference type="InterPro" id="IPR011029">
    <property type="entry name" value="DEATH-like_dom_sf"/>
</dbReference>
<reference evidence="3" key="1">
    <citation type="journal article" date="2017" name="bioRxiv">
        <title>Comparative analysis of the genomes of Stylophora pistillata and Acropora digitifera provides evidence for extensive differences between species of corals.</title>
        <authorList>
            <person name="Voolstra C.R."/>
            <person name="Li Y."/>
            <person name="Liew Y.J."/>
            <person name="Baumgarten S."/>
            <person name="Zoccola D."/>
            <person name="Flot J.-F."/>
            <person name="Tambutte S."/>
            <person name="Allemand D."/>
            <person name="Aranda M."/>
        </authorList>
    </citation>
    <scope>NUCLEOTIDE SEQUENCE [LARGE SCALE GENOMIC DNA]</scope>
</reference>
<evidence type="ECO:0008006" key="4">
    <source>
        <dbReference type="Google" id="ProtNLM"/>
    </source>
</evidence>
<gene>
    <name evidence="2" type="ORF">AWC38_SpisGene5460</name>
</gene>
<feature type="region of interest" description="Disordered" evidence="1">
    <location>
        <begin position="312"/>
        <end position="353"/>
    </location>
</feature>
<organism evidence="2 3">
    <name type="scientific">Stylophora pistillata</name>
    <name type="common">Smooth cauliflower coral</name>
    <dbReference type="NCBI Taxonomy" id="50429"/>
    <lineage>
        <taxon>Eukaryota</taxon>
        <taxon>Metazoa</taxon>
        <taxon>Cnidaria</taxon>
        <taxon>Anthozoa</taxon>
        <taxon>Hexacorallia</taxon>
        <taxon>Scleractinia</taxon>
        <taxon>Astrocoeniina</taxon>
        <taxon>Pocilloporidae</taxon>
        <taxon>Stylophora</taxon>
    </lineage>
</organism>
<dbReference type="Gene3D" id="1.10.533.10">
    <property type="entry name" value="Death Domain, Fas"/>
    <property type="match status" value="1"/>
</dbReference>
<proteinExistence type="predicted"/>
<dbReference type="EMBL" id="LSMT01000061">
    <property type="protein sequence ID" value="PFX29763.1"/>
    <property type="molecule type" value="Genomic_DNA"/>
</dbReference>
<dbReference type="OrthoDB" id="5972703at2759"/>
<name>A0A2B4SL03_STYPI</name>
<feature type="region of interest" description="Disordered" evidence="1">
    <location>
        <begin position="266"/>
        <end position="294"/>
    </location>
</feature>
<dbReference type="Proteomes" id="UP000225706">
    <property type="component" value="Unassembled WGS sequence"/>
</dbReference>
<evidence type="ECO:0000313" key="2">
    <source>
        <dbReference type="EMBL" id="PFX29763.1"/>
    </source>
</evidence>
<evidence type="ECO:0000256" key="1">
    <source>
        <dbReference type="SAM" id="MobiDB-lite"/>
    </source>
</evidence>
<comment type="caution">
    <text evidence="2">The sequence shown here is derived from an EMBL/GenBank/DDBJ whole genome shotgun (WGS) entry which is preliminary data.</text>
</comment>